<feature type="transmembrane region" description="Helical" evidence="2">
    <location>
        <begin position="83"/>
        <end position="104"/>
    </location>
</feature>
<feature type="region of interest" description="Disordered" evidence="1">
    <location>
        <begin position="134"/>
        <end position="156"/>
    </location>
</feature>
<evidence type="ECO:0000256" key="2">
    <source>
        <dbReference type="SAM" id="Phobius"/>
    </source>
</evidence>
<proteinExistence type="predicted"/>
<feature type="compositionally biased region" description="Basic and acidic residues" evidence="1">
    <location>
        <begin position="134"/>
        <end position="155"/>
    </location>
</feature>
<keyword evidence="2" id="KW-1133">Transmembrane helix</keyword>
<evidence type="ECO:0000313" key="3">
    <source>
        <dbReference type="EMBL" id="KAG9445791.1"/>
    </source>
</evidence>
<keyword evidence="2" id="KW-0812">Transmembrane</keyword>
<comment type="caution">
    <text evidence="3">The sequence shown here is derived from an EMBL/GenBank/DDBJ whole genome shotgun (WGS) entry which is preliminary data.</text>
</comment>
<reference evidence="3 4" key="1">
    <citation type="submission" date="2021-07" db="EMBL/GenBank/DDBJ databases">
        <title>The Aristolochia fimbriata genome: insights into angiosperm evolution, floral development and chemical biosynthesis.</title>
        <authorList>
            <person name="Jiao Y."/>
        </authorList>
    </citation>
    <scope>NUCLEOTIDE SEQUENCE [LARGE SCALE GENOMIC DNA]</scope>
    <source>
        <strain evidence="3">IBCAS-2021</strain>
        <tissue evidence="3">Leaf</tissue>
    </source>
</reference>
<accession>A0AAV7EBL3</accession>
<protein>
    <submittedName>
        <fullName evidence="3">Uncharacterized protein</fullName>
    </submittedName>
</protein>
<feature type="transmembrane region" description="Helical" evidence="2">
    <location>
        <begin position="194"/>
        <end position="212"/>
    </location>
</feature>
<name>A0AAV7EBL3_ARIFI</name>
<organism evidence="3 4">
    <name type="scientific">Aristolochia fimbriata</name>
    <name type="common">White veined hardy Dutchman's pipe vine</name>
    <dbReference type="NCBI Taxonomy" id="158543"/>
    <lineage>
        <taxon>Eukaryota</taxon>
        <taxon>Viridiplantae</taxon>
        <taxon>Streptophyta</taxon>
        <taxon>Embryophyta</taxon>
        <taxon>Tracheophyta</taxon>
        <taxon>Spermatophyta</taxon>
        <taxon>Magnoliopsida</taxon>
        <taxon>Magnoliidae</taxon>
        <taxon>Piperales</taxon>
        <taxon>Aristolochiaceae</taxon>
        <taxon>Aristolochia</taxon>
    </lineage>
</organism>
<keyword evidence="4" id="KW-1185">Reference proteome</keyword>
<evidence type="ECO:0000313" key="4">
    <source>
        <dbReference type="Proteomes" id="UP000825729"/>
    </source>
</evidence>
<dbReference type="EMBL" id="JAINDJ010000005">
    <property type="protein sequence ID" value="KAG9445791.1"/>
    <property type="molecule type" value="Genomic_DNA"/>
</dbReference>
<evidence type="ECO:0000256" key="1">
    <source>
        <dbReference type="SAM" id="MobiDB-lite"/>
    </source>
</evidence>
<sequence length="376" mass="43150">MEPPTQSLAYSSAFTLRVFTAECSVIFTRQIRCSTNPTGAVFVMLIRIPYSKATLKPLFRVMTTTEPLLLFFLELPRKLPTGLGPLIVASCLVLPVGNGWWVWIKIMEKKTFQQLKQLQHPALLGSNVSNIRRHESEDEEHHQNADGEEQQHEGWGRQWGQNYREDEQRSRQADQDEQGLYTEVTQREGNLNSFAINLKCLLLLFLLLLLYWEFANHQDGQEDQTLELTIIGTIPPLRRNKMWAEKCQFEAVDYLDIPDYHSKTRFYECTRRKCRMGSAGLMESLSEPKFCASLVASTSFLLSVLPEEISKAAGHEKWNLGCCKIEVNENGALRKPKKERYRHRGDLDSDISVGMRISGSHSQKGEIPIPLQEIRH</sequence>
<dbReference type="Proteomes" id="UP000825729">
    <property type="component" value="Unassembled WGS sequence"/>
</dbReference>
<dbReference type="AlphaFoldDB" id="A0AAV7EBL3"/>
<keyword evidence="2" id="KW-0472">Membrane</keyword>
<gene>
    <name evidence="3" type="ORF">H6P81_011919</name>
</gene>